<evidence type="ECO:0000256" key="2">
    <source>
        <dbReference type="ARBA" id="ARBA00022643"/>
    </source>
</evidence>
<dbReference type="InterPro" id="IPR016215">
    <property type="entry name" value="NTA_MOA"/>
</dbReference>
<dbReference type="InterPro" id="IPR011251">
    <property type="entry name" value="Luciferase-like_dom"/>
</dbReference>
<gene>
    <name evidence="8" type="ORF">HA49_12465</name>
</gene>
<keyword evidence="9" id="KW-1185">Reference proteome</keyword>
<comment type="similarity">
    <text evidence="5">Belongs to the NtaA/SnaA/DszA monooxygenase family.</text>
</comment>
<feature type="domain" description="Luciferase-like" evidence="7">
    <location>
        <begin position="27"/>
        <end position="383"/>
    </location>
</feature>
<dbReference type="Gene3D" id="3.20.20.30">
    <property type="entry name" value="Luciferase-like domain"/>
    <property type="match status" value="1"/>
</dbReference>
<accession>A0A095T8H6</accession>
<dbReference type="InterPro" id="IPR051260">
    <property type="entry name" value="Diverse_substr_monoxygenases"/>
</dbReference>
<dbReference type="EMBL" id="JPKR02000003">
    <property type="protein sequence ID" value="KGD73012.2"/>
    <property type="molecule type" value="Genomic_DNA"/>
</dbReference>
<dbReference type="PIRSF" id="PIRSF000337">
    <property type="entry name" value="NTA_MOA"/>
    <property type="match status" value="1"/>
</dbReference>
<dbReference type="Proteomes" id="UP000029577">
    <property type="component" value="Unassembled WGS sequence"/>
</dbReference>
<keyword evidence="2 6" id="KW-0288">FMN</keyword>
<dbReference type="PANTHER" id="PTHR30011:SF16">
    <property type="entry name" value="C2H2 FINGER DOMAIN TRANSCRIPTION FACTOR (EUROFUNG)-RELATED"/>
    <property type="match status" value="1"/>
</dbReference>
<organism evidence="8 9">
    <name type="scientific">Tatumella morbirosei</name>
    <dbReference type="NCBI Taxonomy" id="642227"/>
    <lineage>
        <taxon>Bacteria</taxon>
        <taxon>Pseudomonadati</taxon>
        <taxon>Pseudomonadota</taxon>
        <taxon>Gammaproteobacteria</taxon>
        <taxon>Enterobacterales</taxon>
        <taxon>Erwiniaceae</taxon>
        <taxon>Tatumella</taxon>
    </lineage>
</organism>
<dbReference type="SUPFAM" id="SSF51679">
    <property type="entry name" value="Bacterial luciferase-like"/>
    <property type="match status" value="1"/>
</dbReference>
<feature type="binding site" evidence="6">
    <location>
        <position position="150"/>
    </location>
    <ligand>
        <name>FMN</name>
        <dbReference type="ChEBI" id="CHEBI:58210"/>
    </ligand>
</feature>
<keyword evidence="4 8" id="KW-0503">Monooxygenase</keyword>
<feature type="binding site" evidence="6">
    <location>
        <position position="96"/>
    </location>
    <ligand>
        <name>FMN</name>
        <dbReference type="ChEBI" id="CHEBI:58210"/>
    </ligand>
</feature>
<dbReference type="NCBIfam" id="TIGR03860">
    <property type="entry name" value="FMN_nitrolo"/>
    <property type="match status" value="1"/>
</dbReference>
<evidence type="ECO:0000313" key="9">
    <source>
        <dbReference type="Proteomes" id="UP000029577"/>
    </source>
</evidence>
<feature type="binding site" evidence="6">
    <location>
        <position position="51"/>
    </location>
    <ligand>
        <name>FMN</name>
        <dbReference type="ChEBI" id="CHEBI:58210"/>
    </ligand>
</feature>
<evidence type="ECO:0000259" key="7">
    <source>
        <dbReference type="Pfam" id="PF00296"/>
    </source>
</evidence>
<evidence type="ECO:0000256" key="4">
    <source>
        <dbReference type="ARBA" id="ARBA00023033"/>
    </source>
</evidence>
<name>A0A095T8H6_9GAMM</name>
<dbReference type="PANTHER" id="PTHR30011">
    <property type="entry name" value="ALKANESULFONATE MONOOXYGENASE-RELATED"/>
    <property type="match status" value="1"/>
</dbReference>
<dbReference type="InterPro" id="IPR036661">
    <property type="entry name" value="Luciferase-like_sf"/>
</dbReference>
<keyword evidence="3" id="KW-0560">Oxidoreductase</keyword>
<evidence type="ECO:0000256" key="3">
    <source>
        <dbReference type="ARBA" id="ARBA00023002"/>
    </source>
</evidence>
<dbReference type="STRING" id="642227.HA49_12465"/>
<evidence type="ECO:0000313" key="8">
    <source>
        <dbReference type="EMBL" id="KGD73012.2"/>
    </source>
</evidence>
<keyword evidence="1 6" id="KW-0285">Flavoprotein</keyword>
<proteinExistence type="inferred from homology"/>
<evidence type="ECO:0000256" key="1">
    <source>
        <dbReference type="ARBA" id="ARBA00022630"/>
    </source>
</evidence>
<reference evidence="8" key="1">
    <citation type="submission" date="2014-12" db="EMBL/GenBank/DDBJ databases">
        <title>The draft genome of the Tatumella morbirosei type strain, LMG23360T isolated from pineapple rot.</title>
        <authorList>
            <person name="Smits T.H."/>
            <person name="Palmer M."/>
            <person name="Venter S.N."/>
            <person name="Duffy B."/>
            <person name="Steenkamp E.T."/>
            <person name="Chan W.Y."/>
            <person name="Coutinho T.A."/>
            <person name="Coetzee M.P."/>
            <person name="De Maayer P."/>
        </authorList>
    </citation>
    <scope>NUCLEOTIDE SEQUENCE [LARGE SCALE GENOMIC DNA]</scope>
    <source>
        <strain evidence="8">LMG 23360</strain>
    </source>
</reference>
<protein>
    <submittedName>
        <fullName evidence="8">Nitrilotriacetate monooxygenase</fullName>
    </submittedName>
</protein>
<evidence type="ECO:0000256" key="5">
    <source>
        <dbReference type="ARBA" id="ARBA00033748"/>
    </source>
</evidence>
<dbReference type="AlphaFoldDB" id="A0A095T8H6"/>
<dbReference type="GO" id="GO:0016705">
    <property type="term" value="F:oxidoreductase activity, acting on paired donors, with incorporation or reduction of molecular oxygen"/>
    <property type="evidence" value="ECO:0007669"/>
    <property type="project" value="InterPro"/>
</dbReference>
<feature type="binding site" evidence="6">
    <location>
        <position position="146"/>
    </location>
    <ligand>
        <name>FMN</name>
        <dbReference type="ChEBI" id="CHEBI:58210"/>
    </ligand>
</feature>
<dbReference type="eggNOG" id="COG2141">
    <property type="taxonomic scope" value="Bacteria"/>
</dbReference>
<dbReference type="CDD" id="cd01095">
    <property type="entry name" value="Nitrilotriacetate_monoxgenase"/>
    <property type="match status" value="1"/>
</dbReference>
<dbReference type="Pfam" id="PF00296">
    <property type="entry name" value="Bac_luciferase"/>
    <property type="match status" value="1"/>
</dbReference>
<sequence>MNLALYLDAGIHQGGWRYPQAARDNGSRWPLLRSIALRAEAAKLDMVFIADKLAIDDIYGGELTATVRSRPQGWSEPLTLLAALAAVTTHIGLGGTVSSSYSLPYTVARQLANIDHISEGRAAWNVVTSVSDAEARNYGRPQHYSHSERYRRAAEFIPLVRQLWDSFAGDAVVNDQQNALFARPERFRYLNHHSEWFSVRGPLNIPRPPQGYPVTLQAGVSEEFIDLAARYAEVMFVVQPDQQRAAAFCQRIKQKVALAGRQPQHARILPGIVPVIAETRAAAEEKKRHLDSLITVDSALSFMSASMNHDLGRYPVDEPVPDIREVITGSKGRFNFVISQAIEQQLTLGQMALRYAESLSFPSPAGTADDIAAMMAEWYQAGACDGFVILPAYLETDRNLFLDEVVPRLQRAGVFRNEYPGKTLRDTLGLSVPENPFFPS</sequence>
<feature type="binding site" evidence="6">
    <location>
        <position position="221"/>
    </location>
    <ligand>
        <name>FMN</name>
        <dbReference type="ChEBI" id="CHEBI:58210"/>
    </ligand>
</feature>
<comment type="caution">
    <text evidence="8">The sequence shown here is derived from an EMBL/GenBank/DDBJ whole genome shotgun (WGS) entry which is preliminary data.</text>
</comment>
<dbReference type="GO" id="GO:0004497">
    <property type="term" value="F:monooxygenase activity"/>
    <property type="evidence" value="ECO:0007669"/>
    <property type="project" value="UniProtKB-KW"/>
</dbReference>
<evidence type="ECO:0000256" key="6">
    <source>
        <dbReference type="PIRSR" id="PIRSR000337-1"/>
    </source>
</evidence>